<feature type="non-terminal residue" evidence="1">
    <location>
        <position position="1"/>
    </location>
</feature>
<dbReference type="Proteomes" id="UP000265916">
    <property type="component" value="Unassembled WGS sequence"/>
</dbReference>
<accession>A0A3A1YTJ3</accession>
<proteinExistence type="predicted"/>
<keyword evidence="2" id="KW-1185">Reference proteome</keyword>
<dbReference type="EMBL" id="NRJG01000027">
    <property type="protein sequence ID" value="RIY39724.1"/>
    <property type="molecule type" value="Genomic_DNA"/>
</dbReference>
<dbReference type="AlphaFoldDB" id="A0A3A1YTJ3"/>
<sequence length="61" mass="6907">NFREIRVYLTGKIYHYSGNLGFLVGLGDAKKLTTDVVIDYHQADTTFAKADAYSQPVFTLY</sequence>
<comment type="caution">
    <text evidence="1">The sequence shown here is derived from an EMBL/GenBank/DDBJ whole genome shotgun (WGS) entry which is preliminary data.</text>
</comment>
<gene>
    <name evidence="1" type="ORF">CKF58_01615</name>
</gene>
<name>A0A3A1YTJ3_9GAMM</name>
<evidence type="ECO:0000313" key="2">
    <source>
        <dbReference type="Proteomes" id="UP000265916"/>
    </source>
</evidence>
<protein>
    <submittedName>
        <fullName evidence="1">Uncharacterized protein</fullName>
    </submittedName>
</protein>
<organism evidence="1 2">
    <name type="scientific">Psittacicella hinzii</name>
    <dbReference type="NCBI Taxonomy" id="2028575"/>
    <lineage>
        <taxon>Bacteria</taxon>
        <taxon>Pseudomonadati</taxon>
        <taxon>Pseudomonadota</taxon>
        <taxon>Gammaproteobacteria</taxon>
        <taxon>Pasteurellales</taxon>
        <taxon>Psittacicellaceae</taxon>
        <taxon>Psittacicella</taxon>
    </lineage>
</organism>
<dbReference type="RefSeq" id="WP_222987656.1">
    <property type="nucleotide sequence ID" value="NZ_NRJG01000027.1"/>
</dbReference>
<reference evidence="1 2" key="1">
    <citation type="submission" date="2017-08" db="EMBL/GenBank/DDBJ databases">
        <title>Reclassification of Bisgaard taxon 37 and 44.</title>
        <authorList>
            <person name="Christensen H."/>
        </authorList>
    </citation>
    <scope>NUCLEOTIDE SEQUENCE [LARGE SCALE GENOMIC DNA]</scope>
    <source>
        <strain evidence="1 2">111</strain>
    </source>
</reference>
<evidence type="ECO:0000313" key="1">
    <source>
        <dbReference type="EMBL" id="RIY39724.1"/>
    </source>
</evidence>